<dbReference type="EMBL" id="CAUYUJ010000158">
    <property type="protein sequence ID" value="CAK0789011.1"/>
    <property type="molecule type" value="Genomic_DNA"/>
</dbReference>
<feature type="compositionally biased region" description="Basic residues" evidence="1">
    <location>
        <begin position="1"/>
        <end position="22"/>
    </location>
</feature>
<reference evidence="2" key="1">
    <citation type="submission" date="2023-10" db="EMBL/GenBank/DDBJ databases">
        <authorList>
            <person name="Chen Y."/>
            <person name="Shah S."/>
            <person name="Dougan E. K."/>
            <person name="Thang M."/>
            <person name="Chan C."/>
        </authorList>
    </citation>
    <scope>NUCLEOTIDE SEQUENCE [LARGE SCALE GENOMIC DNA]</scope>
</reference>
<evidence type="ECO:0000313" key="2">
    <source>
        <dbReference type="EMBL" id="CAK0789011.1"/>
    </source>
</evidence>
<feature type="compositionally biased region" description="Low complexity" evidence="1">
    <location>
        <begin position="46"/>
        <end position="80"/>
    </location>
</feature>
<proteinExistence type="predicted"/>
<sequence length="156" mass="16443">AERGRGARRTRAAARRAARRAARGPPPGAPAPRTAPLLASRGGTGPLARAARAPPRGGRAAALAPRLQSAQPAQAEPAAAATGAFLAPLEDGQEAQLSRRWGWRLANGGVPRSTLPPSLQQGDHCKQAGSCVGPEERRRRAKASNKIKNWLHLQWQ</sequence>
<accession>A0ABN9PFT0</accession>
<feature type="region of interest" description="Disordered" evidence="1">
    <location>
        <begin position="115"/>
        <end position="143"/>
    </location>
</feature>
<evidence type="ECO:0000313" key="3">
    <source>
        <dbReference type="Proteomes" id="UP001189429"/>
    </source>
</evidence>
<evidence type="ECO:0000256" key="1">
    <source>
        <dbReference type="SAM" id="MobiDB-lite"/>
    </source>
</evidence>
<gene>
    <name evidence="2" type="ORF">PCOR1329_LOCUS706</name>
</gene>
<comment type="caution">
    <text evidence="2">The sequence shown here is derived from an EMBL/GenBank/DDBJ whole genome shotgun (WGS) entry which is preliminary data.</text>
</comment>
<dbReference type="Proteomes" id="UP001189429">
    <property type="component" value="Unassembled WGS sequence"/>
</dbReference>
<feature type="non-terminal residue" evidence="2">
    <location>
        <position position="1"/>
    </location>
</feature>
<protein>
    <submittedName>
        <fullName evidence="2">Uncharacterized protein</fullName>
    </submittedName>
</protein>
<feature type="region of interest" description="Disordered" evidence="1">
    <location>
        <begin position="1"/>
        <end position="80"/>
    </location>
</feature>
<keyword evidence="3" id="KW-1185">Reference proteome</keyword>
<organism evidence="2 3">
    <name type="scientific">Prorocentrum cordatum</name>
    <dbReference type="NCBI Taxonomy" id="2364126"/>
    <lineage>
        <taxon>Eukaryota</taxon>
        <taxon>Sar</taxon>
        <taxon>Alveolata</taxon>
        <taxon>Dinophyceae</taxon>
        <taxon>Prorocentrales</taxon>
        <taxon>Prorocentraceae</taxon>
        <taxon>Prorocentrum</taxon>
    </lineage>
</organism>
<name>A0ABN9PFT0_9DINO</name>